<dbReference type="AlphaFoldDB" id="A0A432Z5U7"/>
<dbReference type="Proteomes" id="UP000288058">
    <property type="component" value="Unassembled WGS sequence"/>
</dbReference>
<evidence type="ECO:0000259" key="1">
    <source>
        <dbReference type="Pfam" id="PF12680"/>
    </source>
</evidence>
<name>A0A432Z5U7_9GAMM</name>
<dbReference type="RefSeq" id="WP_126779795.1">
    <property type="nucleotide sequence ID" value="NZ_PIQC01000001.1"/>
</dbReference>
<dbReference type="OrthoDB" id="129343at2"/>
<comment type="caution">
    <text evidence="2">The sequence shown here is derived from an EMBL/GenBank/DDBJ whole genome shotgun (WGS) entry which is preliminary data.</text>
</comment>
<feature type="domain" description="SnoaL-like" evidence="1">
    <location>
        <begin position="11"/>
        <end position="107"/>
    </location>
</feature>
<dbReference type="SUPFAM" id="SSF54427">
    <property type="entry name" value="NTF2-like"/>
    <property type="match status" value="1"/>
</dbReference>
<dbReference type="InterPro" id="IPR037401">
    <property type="entry name" value="SnoaL-like"/>
</dbReference>
<dbReference type="EMBL" id="PIQC01000001">
    <property type="protein sequence ID" value="RUO73257.1"/>
    <property type="molecule type" value="Genomic_DNA"/>
</dbReference>
<sequence>MQATEQFLKIFSDAWATQDMDTILNAVTEDFQFRMANCEEAVKGKAAFADWLKNMNCGEGKATITHNRIIINEQQAALTGEIKVTGDGPEQHFAFCDVYTLLDDKISTLTAYCVKYGEGMGCE</sequence>
<proteinExistence type="predicted"/>
<dbReference type="Gene3D" id="3.10.450.50">
    <property type="match status" value="1"/>
</dbReference>
<dbReference type="Pfam" id="PF12680">
    <property type="entry name" value="SnoaL_2"/>
    <property type="match status" value="1"/>
</dbReference>
<gene>
    <name evidence="2" type="ORF">CWI78_02080</name>
</gene>
<keyword evidence="3" id="KW-1185">Reference proteome</keyword>
<protein>
    <recommendedName>
        <fullName evidence="1">SnoaL-like domain-containing protein</fullName>
    </recommendedName>
</protein>
<dbReference type="InterPro" id="IPR032710">
    <property type="entry name" value="NTF2-like_dom_sf"/>
</dbReference>
<organism evidence="2 3">
    <name type="scientific">Idiomarina ramblicola</name>
    <dbReference type="NCBI Taxonomy" id="263724"/>
    <lineage>
        <taxon>Bacteria</taxon>
        <taxon>Pseudomonadati</taxon>
        <taxon>Pseudomonadota</taxon>
        <taxon>Gammaproteobacteria</taxon>
        <taxon>Alteromonadales</taxon>
        <taxon>Idiomarinaceae</taxon>
        <taxon>Idiomarina</taxon>
    </lineage>
</organism>
<evidence type="ECO:0000313" key="3">
    <source>
        <dbReference type="Proteomes" id="UP000288058"/>
    </source>
</evidence>
<reference evidence="3" key="1">
    <citation type="journal article" date="2018" name="Front. Microbiol.">
        <title>Genome-Based Analysis Reveals the Taxonomy and Diversity of the Family Idiomarinaceae.</title>
        <authorList>
            <person name="Liu Y."/>
            <person name="Lai Q."/>
            <person name="Shao Z."/>
        </authorList>
    </citation>
    <scope>NUCLEOTIDE SEQUENCE [LARGE SCALE GENOMIC DNA]</scope>
    <source>
        <strain evidence="3">R22</strain>
    </source>
</reference>
<accession>A0A432Z5U7</accession>
<evidence type="ECO:0000313" key="2">
    <source>
        <dbReference type="EMBL" id="RUO73257.1"/>
    </source>
</evidence>